<accession>A0ABR3A8S9</accession>
<dbReference type="Pfam" id="PF06722">
    <property type="entry name" value="EryCIII-like_C"/>
    <property type="match status" value="1"/>
</dbReference>
<feature type="region of interest" description="Disordered" evidence="2">
    <location>
        <begin position="292"/>
        <end position="349"/>
    </location>
</feature>
<evidence type="ECO:0000256" key="1">
    <source>
        <dbReference type="ARBA" id="ARBA00022679"/>
    </source>
</evidence>
<keyword evidence="1" id="KW-0808">Transferase</keyword>
<evidence type="ECO:0000259" key="4">
    <source>
        <dbReference type="Pfam" id="PF06722"/>
    </source>
</evidence>
<reference evidence="5 6" key="1">
    <citation type="submission" date="2024-05" db="EMBL/GenBank/DDBJ databases">
        <title>A draft genome resource for the thread blight pathogen Marasmius tenuissimus strain MS-2.</title>
        <authorList>
            <person name="Yulfo-Soto G.E."/>
            <person name="Baruah I.K."/>
            <person name="Amoako-Attah I."/>
            <person name="Bukari Y."/>
            <person name="Meinhardt L.W."/>
            <person name="Bailey B.A."/>
            <person name="Cohen S.P."/>
        </authorList>
    </citation>
    <scope>NUCLEOTIDE SEQUENCE [LARGE SCALE GENOMIC DNA]</scope>
    <source>
        <strain evidence="5 6">MS-2</strain>
    </source>
</reference>
<dbReference type="Pfam" id="PF03033">
    <property type="entry name" value="Glyco_transf_28"/>
    <property type="match status" value="1"/>
</dbReference>
<dbReference type="PANTHER" id="PTHR48050:SF26">
    <property type="entry name" value="STEROL 3-BETA-GLUCOSYLTRANSFERASE"/>
    <property type="match status" value="1"/>
</dbReference>
<evidence type="ECO:0000313" key="5">
    <source>
        <dbReference type="EMBL" id="KAL0069749.1"/>
    </source>
</evidence>
<comment type="caution">
    <text evidence="5">The sequence shown here is derived from an EMBL/GenBank/DDBJ whole genome shotgun (WGS) entry which is preliminary data.</text>
</comment>
<dbReference type="InterPro" id="IPR010610">
    <property type="entry name" value="EryCIII-like_C"/>
</dbReference>
<protein>
    <submittedName>
        <fullName evidence="5">Uncharacterized protein</fullName>
    </submittedName>
</protein>
<dbReference type="PANTHER" id="PTHR48050">
    <property type="entry name" value="STEROL 3-BETA-GLUCOSYLTRANSFERASE"/>
    <property type="match status" value="1"/>
</dbReference>
<dbReference type="InterPro" id="IPR004276">
    <property type="entry name" value="GlycoTrans_28_N"/>
</dbReference>
<evidence type="ECO:0000313" key="6">
    <source>
        <dbReference type="Proteomes" id="UP001437256"/>
    </source>
</evidence>
<name>A0ABR3A8S9_9AGAR</name>
<feature type="domain" description="Erythromycin biosynthesis protein CIII-like C-terminal" evidence="4">
    <location>
        <begin position="698"/>
        <end position="797"/>
    </location>
</feature>
<feature type="domain" description="Glycosyltransferase family 28 N-terminal" evidence="3">
    <location>
        <begin position="401"/>
        <end position="535"/>
    </location>
</feature>
<feature type="compositionally biased region" description="Low complexity" evidence="2">
    <location>
        <begin position="313"/>
        <end position="339"/>
    </location>
</feature>
<sequence length="849" mass="94533">MLTVYNSSQDEDRIKPKRSVLLSNIEAVQIRTPTTIVIQMPGGDGIAEFDTREAASEWRRELEGAVFLDRHRRREAFTSADSEDNSGIRLSCPLDKITKTARFTARHHFTTIHLDLSGEYEPNTPEVLTMGPVVLSDAWKRLDEFIEAAKKRTKADTSERPVIVDFGPLNYTATPTKQNTNEKPSLVDQVRNALGLSAEHDTWVVRGRVTSSICYAGNFVVTPHYVGFWSRAFGREDIKYRLPTDIVKSAEPVGSRFWTHGLALKLEGYSDLRFQFKSKELRDEAIQRVNGVSKARHSSSIGSTRTSRRPILSPASDLSSEPSSSSSSPYSTAPSTPASEQAPSLPSSATSQNVTSIIAPLARSCEVAHAVRMPPEVIMKIPKAINIDSRIPSYPKSLHFACLTIGSRGDVQPYIALGLALIKQGHKVTIITHEEYKPWVEGFGLAHKTAGGDPAALMKLSVDNKMFSPEFFREKVAKFRPWLDELLVEAWEACQGADVLLESPSAMAGVHIAEALHIPYFRTFTMPWSKTSAFPHPFLSPPVESHIFNTVSHVLFGAVMWAATSGQINRWRTNTLKIGTTNYDQLAQSKIVHIYNFSEAVVPKPLDWGDTTTISGYWFLDNPDLKWSPPEDLIAWMDQARHDNKPIVYIGFGSITVPQPNRITSRIIKAVLQSDVRAIIGKGWSARCSKEEDYPEPEIPKECYVVDSIPHDWLFPKVDAVLHHGGAGTTGASLRAGVPTLIKPWFGDQFFWASRVQKLGAGLKVPTLRVNDIAEALTKATTNRVMKEKAVAVGERIRAENGVKNAIHTIYTYLDRASQDRTLLVRKSSRRLQECTRLARETSRKQVVA</sequence>
<dbReference type="InterPro" id="IPR050426">
    <property type="entry name" value="Glycosyltransferase_28"/>
</dbReference>
<dbReference type="EMBL" id="JBBXMP010000010">
    <property type="protein sequence ID" value="KAL0069749.1"/>
    <property type="molecule type" value="Genomic_DNA"/>
</dbReference>
<dbReference type="SUPFAM" id="SSF53756">
    <property type="entry name" value="UDP-Glycosyltransferase/glycogen phosphorylase"/>
    <property type="match status" value="1"/>
</dbReference>
<gene>
    <name evidence="5" type="ORF">AAF712_003018</name>
</gene>
<proteinExistence type="predicted"/>
<dbReference type="Proteomes" id="UP001437256">
    <property type="component" value="Unassembled WGS sequence"/>
</dbReference>
<dbReference type="InterPro" id="IPR002213">
    <property type="entry name" value="UDP_glucos_trans"/>
</dbReference>
<organism evidence="5 6">
    <name type="scientific">Marasmius tenuissimus</name>
    <dbReference type="NCBI Taxonomy" id="585030"/>
    <lineage>
        <taxon>Eukaryota</taxon>
        <taxon>Fungi</taxon>
        <taxon>Dikarya</taxon>
        <taxon>Basidiomycota</taxon>
        <taxon>Agaricomycotina</taxon>
        <taxon>Agaricomycetes</taxon>
        <taxon>Agaricomycetidae</taxon>
        <taxon>Agaricales</taxon>
        <taxon>Marasmiineae</taxon>
        <taxon>Marasmiaceae</taxon>
        <taxon>Marasmius</taxon>
    </lineage>
</organism>
<evidence type="ECO:0000256" key="2">
    <source>
        <dbReference type="SAM" id="MobiDB-lite"/>
    </source>
</evidence>
<keyword evidence="6" id="KW-1185">Reference proteome</keyword>
<dbReference type="CDD" id="cd03784">
    <property type="entry name" value="GT1_Gtf-like"/>
    <property type="match status" value="1"/>
</dbReference>
<evidence type="ECO:0000259" key="3">
    <source>
        <dbReference type="Pfam" id="PF03033"/>
    </source>
</evidence>
<dbReference type="Gene3D" id="3.40.50.2000">
    <property type="entry name" value="Glycogen Phosphorylase B"/>
    <property type="match status" value="2"/>
</dbReference>